<dbReference type="EMBL" id="KZ293447">
    <property type="protein sequence ID" value="PBK65128.1"/>
    <property type="molecule type" value="Genomic_DNA"/>
</dbReference>
<evidence type="ECO:0000313" key="2">
    <source>
        <dbReference type="EMBL" id="PBK65128.1"/>
    </source>
</evidence>
<sequence>MEIAGTSIQTVTNAFHVFCFFPNRPSYDPEALVSPQDLANFPDSTESSSTNIPDEIGSMLPPPYPYSSMSTYRLMQWVDSGSNLKSESKVNRLVNDVIHAPDFHAEDFQSESQFDVSREHRKLDAAINSSPSLKDGWHEATVDIKIPTGDNTNGVHVFSVPGFRYRPLVEVIKAAFTDAQARLFHFSPFRRIFVSPLTGHETHIYDELYTSDAWLNAQRDLQRAANEPGCKLEKVVAALMFWSDATHLTSFGTAKAWPLYTFFGNLSKYVRAKPDSGACHQTAFFPSLPDSISDFLRTLNISTNQQKTLLTHCRRELMHEAWKLLLDAEFVHAYIHGIVIKCADGVYRRVYPRIFTYSADYPEKVLLANIRDNGAFLCPRCLVPKKKADQMGLIYDLKLRVRMARKYLLDEITRARDFIFNKGYTVGSMAVERLCKPQSIVPTMNAFVEKLGLSFNPFQMLVVDQMHEFELGVFKAVLVHLVRILYAAGKTKKRQIVEIFDERFRLIPTFGVDTIRKFANNVSEMKKLGARDFEDILQNLIPVVDGLLDEPYNSWILTLLFRLAEWHALAKLRMHNDVTLERLKTCSTTLGKELRRFREWSKDFDTVELPREVNAPEASRPNEIQPQAITTSSPPPGPQKRQLNINTYKFHALADYAPTIPIFGTTDSYSTQTVRGSPLENWHIGSKKDSRKSGCAELHHIISESRRYQHDIISFVHLNGQDPAKINHLLTRLLGRNFDGDDETYSDAQRASVHIVSNRIYAHKTMRINYTSYDMRRDQDSINPRTHSDVMMISPETGMHAHPFWYARVLGIFHAQVCHTGPEARSHSVQNMEFLWVRWYGTEPGYRWGFKSARLPKIGFVPEDDEGAFGFVDPSLVLRACHLTPVFSAGHTRTLLDFSPSAARHPGEDEDWVNYYVMIFVDRDMYMRYLGGGIGHGADPLKDQDNATDAETTHETRSNDTNDETAVGEDTLEEGDEDDDEDDDGEDLSSEDSGDDSVPEEDADSDGSVESSYLGVDDTGFADL</sequence>
<reference evidence="3" key="1">
    <citation type="journal article" date="2017" name="Nat. Ecol. Evol.">
        <title>Genome expansion and lineage-specific genetic innovations in the forest pathogenic fungi Armillaria.</title>
        <authorList>
            <person name="Sipos G."/>
            <person name="Prasanna A.N."/>
            <person name="Walter M.C."/>
            <person name="O'Connor E."/>
            <person name="Balint B."/>
            <person name="Krizsan K."/>
            <person name="Kiss B."/>
            <person name="Hess J."/>
            <person name="Varga T."/>
            <person name="Slot J."/>
            <person name="Riley R."/>
            <person name="Boka B."/>
            <person name="Rigling D."/>
            <person name="Barry K."/>
            <person name="Lee J."/>
            <person name="Mihaltcheva S."/>
            <person name="LaButti K."/>
            <person name="Lipzen A."/>
            <person name="Waldron R."/>
            <person name="Moloney N.M."/>
            <person name="Sperisen C."/>
            <person name="Kredics L."/>
            <person name="Vagvoelgyi C."/>
            <person name="Patrignani A."/>
            <person name="Fitzpatrick D."/>
            <person name="Nagy I."/>
            <person name="Doyle S."/>
            <person name="Anderson J.B."/>
            <person name="Grigoriev I.V."/>
            <person name="Gueldener U."/>
            <person name="Muensterkoetter M."/>
            <person name="Nagy L.G."/>
        </authorList>
    </citation>
    <scope>NUCLEOTIDE SEQUENCE [LARGE SCALE GENOMIC DNA]</scope>
    <source>
        <strain evidence="3">28-4</strain>
    </source>
</reference>
<feature type="compositionally biased region" description="Acidic residues" evidence="1">
    <location>
        <begin position="961"/>
        <end position="1007"/>
    </location>
</feature>
<accession>A0A2H3BGG0</accession>
<organism evidence="2 3">
    <name type="scientific">Armillaria solidipes</name>
    <dbReference type="NCBI Taxonomy" id="1076256"/>
    <lineage>
        <taxon>Eukaryota</taxon>
        <taxon>Fungi</taxon>
        <taxon>Dikarya</taxon>
        <taxon>Basidiomycota</taxon>
        <taxon>Agaricomycotina</taxon>
        <taxon>Agaricomycetes</taxon>
        <taxon>Agaricomycetidae</taxon>
        <taxon>Agaricales</taxon>
        <taxon>Marasmiineae</taxon>
        <taxon>Physalacriaceae</taxon>
        <taxon>Armillaria</taxon>
    </lineage>
</organism>
<feature type="region of interest" description="Disordered" evidence="1">
    <location>
        <begin position="937"/>
        <end position="1024"/>
    </location>
</feature>
<dbReference type="InterPro" id="IPR041078">
    <property type="entry name" value="Plavaka"/>
</dbReference>
<proteinExistence type="predicted"/>
<keyword evidence="3" id="KW-1185">Reference proteome</keyword>
<dbReference type="STRING" id="1076256.A0A2H3BGG0"/>
<name>A0A2H3BGG0_9AGAR</name>
<dbReference type="AlphaFoldDB" id="A0A2H3BGG0"/>
<evidence type="ECO:0000313" key="3">
    <source>
        <dbReference type="Proteomes" id="UP000218334"/>
    </source>
</evidence>
<evidence type="ECO:0000256" key="1">
    <source>
        <dbReference type="SAM" id="MobiDB-lite"/>
    </source>
</evidence>
<feature type="compositionally biased region" description="Polar residues" evidence="1">
    <location>
        <begin position="622"/>
        <end position="632"/>
    </location>
</feature>
<gene>
    <name evidence="2" type="ORF">ARMSODRAFT_996636</name>
</gene>
<dbReference type="Proteomes" id="UP000218334">
    <property type="component" value="Unassembled WGS sequence"/>
</dbReference>
<feature type="compositionally biased region" description="Basic and acidic residues" evidence="1">
    <location>
        <begin position="939"/>
        <end position="960"/>
    </location>
</feature>
<protein>
    <submittedName>
        <fullName evidence="2">Uncharacterized protein</fullName>
    </submittedName>
</protein>
<dbReference type="Pfam" id="PF18759">
    <property type="entry name" value="Plavaka"/>
    <property type="match status" value="1"/>
</dbReference>
<feature type="region of interest" description="Disordered" evidence="1">
    <location>
        <begin position="611"/>
        <end position="641"/>
    </location>
</feature>